<keyword evidence="3" id="KW-1185">Reference proteome</keyword>
<evidence type="ECO:0000313" key="2">
    <source>
        <dbReference type="EMBL" id="KAK7573309.1"/>
    </source>
</evidence>
<organism evidence="2 3">
    <name type="scientific">Parthenolecanium corni</name>
    <dbReference type="NCBI Taxonomy" id="536013"/>
    <lineage>
        <taxon>Eukaryota</taxon>
        <taxon>Metazoa</taxon>
        <taxon>Ecdysozoa</taxon>
        <taxon>Arthropoda</taxon>
        <taxon>Hexapoda</taxon>
        <taxon>Insecta</taxon>
        <taxon>Pterygota</taxon>
        <taxon>Neoptera</taxon>
        <taxon>Paraneoptera</taxon>
        <taxon>Hemiptera</taxon>
        <taxon>Sternorrhyncha</taxon>
        <taxon>Coccoidea</taxon>
        <taxon>Coccidae</taxon>
        <taxon>Parthenolecanium</taxon>
    </lineage>
</organism>
<name>A0AAN9T7A0_9HEMI</name>
<evidence type="ECO:0000313" key="3">
    <source>
        <dbReference type="Proteomes" id="UP001367676"/>
    </source>
</evidence>
<comment type="caution">
    <text evidence="2">The sequence shown here is derived from an EMBL/GenBank/DDBJ whole genome shotgun (WGS) entry which is preliminary data.</text>
</comment>
<protein>
    <submittedName>
        <fullName evidence="2">Uncharacterized protein</fullName>
    </submittedName>
</protein>
<dbReference type="AlphaFoldDB" id="A0AAN9T7A0"/>
<reference evidence="2 3" key="1">
    <citation type="submission" date="2024-03" db="EMBL/GenBank/DDBJ databases">
        <title>Adaptation during the transition from Ophiocordyceps entomopathogen to insect associate is accompanied by gene loss and intensified selection.</title>
        <authorList>
            <person name="Ward C.M."/>
            <person name="Onetto C.A."/>
            <person name="Borneman A.R."/>
        </authorList>
    </citation>
    <scope>NUCLEOTIDE SEQUENCE [LARGE SCALE GENOMIC DNA]</scope>
    <source>
        <strain evidence="2">AWRI1</strain>
        <tissue evidence="2">Single Adult Female</tissue>
    </source>
</reference>
<dbReference type="Proteomes" id="UP001367676">
    <property type="component" value="Unassembled WGS sequence"/>
</dbReference>
<dbReference type="EMBL" id="JBBCAQ010000037">
    <property type="protein sequence ID" value="KAK7573309.1"/>
    <property type="molecule type" value="Genomic_DNA"/>
</dbReference>
<feature type="compositionally biased region" description="Basic and acidic residues" evidence="1">
    <location>
        <begin position="25"/>
        <end position="43"/>
    </location>
</feature>
<proteinExistence type="predicted"/>
<feature type="region of interest" description="Disordered" evidence="1">
    <location>
        <begin position="76"/>
        <end position="116"/>
    </location>
</feature>
<accession>A0AAN9T7A0</accession>
<feature type="compositionally biased region" description="Basic residues" evidence="1">
    <location>
        <begin position="44"/>
        <end position="57"/>
    </location>
</feature>
<evidence type="ECO:0000256" key="1">
    <source>
        <dbReference type="SAM" id="MobiDB-lite"/>
    </source>
</evidence>
<feature type="region of interest" description="Disordered" evidence="1">
    <location>
        <begin position="1"/>
        <end position="58"/>
    </location>
</feature>
<gene>
    <name evidence="2" type="ORF">V9T40_010500</name>
</gene>
<sequence length="245" mass="27684">MGERRGRDVAQTVADVKTRRCGRGRIKEGKTDRQTDRKKERKNEKKKNKYGKRRKREARFAQIELPAAFAACSLPAGQPPGSLPPQAAGGRTAVPRRTRVGRSPTQRHLPPSDRSRKRMAIGYAGGRLAHDAHSHRLYVITKATSYSTLGHDDGERASIRDEGELRKVLGGGLYTRIAQVELRGQRSGRKIKLLDYRRSDATRRRAAALFPALRCEFQTRRLARVQPVLKLRSDDEPTKKRNDNS</sequence>